<keyword evidence="16" id="KW-0472">Membrane</keyword>
<dbReference type="PRINTS" id="PR01486">
    <property type="entry name" value="PHPHLIPASEA1"/>
</dbReference>
<proteinExistence type="inferred from homology"/>
<dbReference type="STRING" id="235279.HH_0853"/>
<dbReference type="InterPro" id="IPR036541">
    <property type="entry name" value="PLipase_A1_sf"/>
</dbReference>
<evidence type="ECO:0000256" key="11">
    <source>
        <dbReference type="ARBA" id="ARBA00022729"/>
    </source>
</evidence>
<feature type="chain" id="PRO_5039910318" description="Phosphatidylcholine 1-acylhydrolase" evidence="21">
    <location>
        <begin position="19"/>
        <end position="285"/>
    </location>
</feature>
<dbReference type="Proteomes" id="UP000002495">
    <property type="component" value="Chromosome"/>
</dbReference>
<keyword evidence="10 20" id="KW-0479">Metal-binding</keyword>
<dbReference type="GO" id="GO:0016042">
    <property type="term" value="P:lipid catabolic process"/>
    <property type="evidence" value="ECO:0007669"/>
    <property type="project" value="UniProtKB-KW"/>
</dbReference>
<dbReference type="GO" id="GO:0008970">
    <property type="term" value="F:phospholipase A1 activity"/>
    <property type="evidence" value="ECO:0007669"/>
    <property type="project" value="UniProtKB-EC"/>
</dbReference>
<comment type="subcellular location">
    <subcellularLocation>
        <location evidence="3">Cell outer membrane</location>
        <topology evidence="3">Multi-pass membrane protein</topology>
    </subcellularLocation>
</comment>
<evidence type="ECO:0000256" key="1">
    <source>
        <dbReference type="ARBA" id="ARBA00000111"/>
    </source>
</evidence>
<keyword evidence="8" id="KW-1134">Transmembrane beta strand</keyword>
<name>Q7VHW0_HELHP</name>
<dbReference type="AlphaFoldDB" id="Q7VHW0"/>
<comment type="catalytic activity">
    <reaction evidence="2">
        <text>a 1,2-diacyl-sn-glycero-3-phosphocholine + H2O = a 1-acyl-sn-glycero-3-phosphocholine + a fatty acid + H(+)</text>
        <dbReference type="Rhea" id="RHEA:15801"/>
        <dbReference type="ChEBI" id="CHEBI:15377"/>
        <dbReference type="ChEBI" id="CHEBI:15378"/>
        <dbReference type="ChEBI" id="CHEBI:28868"/>
        <dbReference type="ChEBI" id="CHEBI:57643"/>
        <dbReference type="ChEBI" id="CHEBI:58168"/>
        <dbReference type="EC" id="3.1.1.4"/>
    </reaction>
</comment>
<dbReference type="GO" id="GO:0004623">
    <property type="term" value="F:phospholipase A2 activity"/>
    <property type="evidence" value="ECO:0007669"/>
    <property type="project" value="UniProtKB-EC"/>
</dbReference>
<keyword evidence="11 21" id="KW-0732">Signal</keyword>
<keyword evidence="15" id="KW-0443">Lipid metabolism</keyword>
<evidence type="ECO:0000256" key="21">
    <source>
        <dbReference type="SAM" id="SignalP"/>
    </source>
</evidence>
<dbReference type="PANTHER" id="PTHR40457">
    <property type="entry name" value="PHOSPHOLIPASE A1"/>
    <property type="match status" value="1"/>
</dbReference>
<keyword evidence="12 22" id="KW-0378">Hydrolase</keyword>
<evidence type="ECO:0000256" key="17">
    <source>
        <dbReference type="ARBA" id="ARBA00023237"/>
    </source>
</evidence>
<dbReference type="SUPFAM" id="SSF56931">
    <property type="entry name" value="Outer membrane phospholipase A (OMPLA)"/>
    <property type="match status" value="1"/>
</dbReference>
<dbReference type="EC" id="3.1.1.4" evidence="7"/>
<evidence type="ECO:0000256" key="8">
    <source>
        <dbReference type="ARBA" id="ARBA00022452"/>
    </source>
</evidence>
<sequence>MNKWCMLYLSVGLSSAFADSLPNNLITHSQEKENKKPYLLLYPHNAVYILPFYHSLSEPTPSQSAYKNKDTEIKFQFSFKLAVFNELFSPYGYFYFAYTQTAWFQSYNQADSRPFRDVDYQPELFYSYERPISFLGGSFKNISLGYNHISNGERALRSRTQNRILLNMRWEYDIAPQSVFGIKLGAWVYIGKHLDGFMADNPDLALYRGYNDIGLYYKSNRNLLELYMRPPIARRYYPYFELGYTLRASDNIGIYIQYINGYGDNMFEYKMRSERIGVGFRLWDK</sequence>
<evidence type="ECO:0000256" key="12">
    <source>
        <dbReference type="ARBA" id="ARBA00022801"/>
    </source>
</evidence>
<comment type="subunit">
    <text evidence="5">Homodimer; dimerization is reversible, and the dimeric form is the active one.</text>
</comment>
<evidence type="ECO:0000256" key="15">
    <source>
        <dbReference type="ARBA" id="ARBA00023098"/>
    </source>
</evidence>
<evidence type="ECO:0000256" key="14">
    <source>
        <dbReference type="ARBA" id="ARBA00022963"/>
    </source>
</evidence>
<gene>
    <name evidence="22" type="primary">pldA</name>
    <name evidence="22" type="ordered locus">HH_0853</name>
</gene>
<dbReference type="HOGENOM" id="CLU_045813_3_0_7"/>
<keyword evidence="9" id="KW-0812">Transmembrane</keyword>
<keyword evidence="17" id="KW-0998">Cell outer membrane</keyword>
<organism evidence="22 23">
    <name type="scientific">Helicobacter hepaticus (strain ATCC 51449 / 3B1)</name>
    <dbReference type="NCBI Taxonomy" id="235279"/>
    <lineage>
        <taxon>Bacteria</taxon>
        <taxon>Pseudomonadati</taxon>
        <taxon>Campylobacterota</taxon>
        <taxon>Epsilonproteobacteria</taxon>
        <taxon>Campylobacterales</taxon>
        <taxon>Helicobacteraceae</taxon>
        <taxon>Helicobacter</taxon>
    </lineage>
</organism>
<feature type="signal peptide" evidence="21">
    <location>
        <begin position="1"/>
        <end position="18"/>
    </location>
</feature>
<dbReference type="CDD" id="cd00541">
    <property type="entry name" value="OMPLA"/>
    <property type="match status" value="1"/>
</dbReference>
<evidence type="ECO:0000256" key="18">
    <source>
        <dbReference type="ARBA" id="ARBA00032375"/>
    </source>
</evidence>
<dbReference type="GO" id="GO:0046872">
    <property type="term" value="F:metal ion binding"/>
    <property type="evidence" value="ECO:0007669"/>
    <property type="project" value="UniProtKB-KW"/>
</dbReference>
<evidence type="ECO:0000256" key="4">
    <source>
        <dbReference type="ARBA" id="ARBA00010525"/>
    </source>
</evidence>
<dbReference type="KEGG" id="hhe:HH_0853"/>
<evidence type="ECO:0000256" key="19">
    <source>
        <dbReference type="PIRSR" id="PIRSR603187-1"/>
    </source>
</evidence>
<keyword evidence="14" id="KW-0442">Lipid degradation</keyword>
<comment type="catalytic activity">
    <reaction evidence="1">
        <text>a 1,2-diacyl-sn-glycero-3-phosphocholine + H2O = a 2-acyl-sn-glycero-3-phosphocholine + a fatty acid + H(+)</text>
        <dbReference type="Rhea" id="RHEA:18689"/>
        <dbReference type="ChEBI" id="CHEBI:15377"/>
        <dbReference type="ChEBI" id="CHEBI:15378"/>
        <dbReference type="ChEBI" id="CHEBI:28868"/>
        <dbReference type="ChEBI" id="CHEBI:57643"/>
        <dbReference type="ChEBI" id="CHEBI:57875"/>
        <dbReference type="EC" id="3.1.1.32"/>
    </reaction>
</comment>
<dbReference type="eggNOG" id="COG2829">
    <property type="taxonomic scope" value="Bacteria"/>
</dbReference>
<comment type="similarity">
    <text evidence="4">Belongs to the phospholipase A1 family.</text>
</comment>
<evidence type="ECO:0000256" key="10">
    <source>
        <dbReference type="ARBA" id="ARBA00022723"/>
    </source>
</evidence>
<feature type="binding site" description="in dimeric form" evidence="20">
    <location>
        <position position="200"/>
    </location>
    <ligand>
        <name>Ca(2+)</name>
        <dbReference type="ChEBI" id="CHEBI:29108"/>
        <label>1</label>
    </ligand>
</feature>
<dbReference type="EC" id="3.1.1.32" evidence="6"/>
<dbReference type="Gene3D" id="2.40.230.10">
    <property type="entry name" value="Phospholipase A1"/>
    <property type="match status" value="1"/>
</dbReference>
<dbReference type="Pfam" id="PF02253">
    <property type="entry name" value="PLA1"/>
    <property type="match status" value="1"/>
</dbReference>
<feature type="active site" description="Nucleophile" evidence="19">
    <location>
        <position position="150"/>
    </location>
</feature>
<keyword evidence="23" id="KW-1185">Reference proteome</keyword>
<comment type="cofactor">
    <cofactor evidence="20">
        <name>Ca(2+)</name>
        <dbReference type="ChEBI" id="CHEBI:29108"/>
    </cofactor>
    <text evidence="20">Binds 1 Ca(2+) ion per monomer.</text>
</comment>
<evidence type="ECO:0000256" key="5">
    <source>
        <dbReference type="ARBA" id="ARBA00011702"/>
    </source>
</evidence>
<dbReference type="GO" id="GO:0009279">
    <property type="term" value="C:cell outer membrane"/>
    <property type="evidence" value="ECO:0007669"/>
    <property type="project" value="UniProtKB-SubCell"/>
</dbReference>
<evidence type="ECO:0000256" key="9">
    <source>
        <dbReference type="ARBA" id="ARBA00022692"/>
    </source>
</evidence>
<accession>Q7VHW0</accession>
<reference evidence="22 23" key="1">
    <citation type="journal article" date="2003" name="Proc. Natl. Acad. Sci. U.S.A.">
        <title>The complete genome sequence of the carcinogenic bacterium Helicobacter hepaticus.</title>
        <authorList>
            <person name="Suerbaum S."/>
            <person name="Josenhans C."/>
            <person name="Sterzenbach T."/>
            <person name="Drescher B."/>
            <person name="Brandt P."/>
            <person name="Bell M."/>
            <person name="Droege M."/>
            <person name="Fartmann B."/>
            <person name="Fischer H.-P."/>
            <person name="Ge Z."/>
            <person name="Hoerster A."/>
            <person name="Holland R."/>
            <person name="Klein K."/>
            <person name="Koenig J."/>
            <person name="Macko L."/>
            <person name="Mendz G.L."/>
            <person name="Nyakatura G."/>
            <person name="Schauer D.B."/>
            <person name="Shen Z."/>
            <person name="Weber J."/>
            <person name="Frosch M."/>
            <person name="Fox J.G."/>
        </authorList>
    </citation>
    <scope>NUCLEOTIDE SEQUENCE [LARGE SCALE GENOMIC DNA]</scope>
    <source>
        <strain evidence="23">ATCC 51449 / 3B1</strain>
    </source>
</reference>
<keyword evidence="13 20" id="KW-0106">Calcium</keyword>
<protein>
    <recommendedName>
        <fullName evidence="18">Phosphatidylcholine 1-acylhydrolase</fullName>
        <ecNumber evidence="6">3.1.1.32</ecNumber>
        <ecNumber evidence="7">3.1.1.4</ecNumber>
    </recommendedName>
</protein>
<evidence type="ECO:0000256" key="2">
    <source>
        <dbReference type="ARBA" id="ARBA00001604"/>
    </source>
</evidence>
<dbReference type="InterPro" id="IPR003187">
    <property type="entry name" value="PLipase_A1"/>
</dbReference>
<evidence type="ECO:0000313" key="23">
    <source>
        <dbReference type="Proteomes" id="UP000002495"/>
    </source>
</evidence>
<dbReference type="RefSeq" id="WP_011115693.1">
    <property type="nucleotide sequence ID" value="NC_004917.1"/>
</dbReference>
<evidence type="ECO:0000313" key="22">
    <source>
        <dbReference type="EMBL" id="AAP77450.1"/>
    </source>
</evidence>
<dbReference type="EMBL" id="AE017125">
    <property type="protein sequence ID" value="AAP77450.1"/>
    <property type="molecule type" value="Genomic_DNA"/>
</dbReference>
<evidence type="ECO:0000256" key="6">
    <source>
        <dbReference type="ARBA" id="ARBA00013179"/>
    </source>
</evidence>
<dbReference type="OrthoDB" id="188433at2"/>
<evidence type="ECO:0000256" key="7">
    <source>
        <dbReference type="ARBA" id="ARBA00013278"/>
    </source>
</evidence>
<dbReference type="PANTHER" id="PTHR40457:SF1">
    <property type="entry name" value="PHOSPHOLIPASE A1"/>
    <property type="match status" value="1"/>
</dbReference>
<evidence type="ECO:0000256" key="20">
    <source>
        <dbReference type="PIRSR" id="PIRSR603187-2"/>
    </source>
</evidence>
<evidence type="ECO:0000256" key="16">
    <source>
        <dbReference type="ARBA" id="ARBA00023136"/>
    </source>
</evidence>
<evidence type="ECO:0000256" key="3">
    <source>
        <dbReference type="ARBA" id="ARBA00004571"/>
    </source>
</evidence>
<evidence type="ECO:0000256" key="13">
    <source>
        <dbReference type="ARBA" id="ARBA00022837"/>
    </source>
</evidence>
<feature type="active site" description="Proton acceptor" evidence="19">
    <location>
        <position position="148"/>
    </location>
</feature>
<feature type="binding site" description="in dimeric form" evidence="20">
    <location>
        <position position="158"/>
    </location>
    <ligand>
        <name>Ca(2+)</name>
        <dbReference type="ChEBI" id="CHEBI:29108"/>
        <label>1</label>
    </ligand>
</feature>
<feature type="binding site" description="in dimeric form" evidence="20">
    <location>
        <position position="112"/>
    </location>
    <ligand>
        <name>Ca(2+)</name>
        <dbReference type="ChEBI" id="CHEBI:29108"/>
        <label>1</label>
    </ligand>
</feature>